<dbReference type="InterPro" id="IPR013527">
    <property type="entry name" value="YicC-like_N"/>
</dbReference>
<dbReference type="GO" id="GO:0004521">
    <property type="term" value="F:RNA endonuclease activity"/>
    <property type="evidence" value="ECO:0007669"/>
    <property type="project" value="InterPro"/>
</dbReference>
<dbReference type="PANTHER" id="PTHR30636">
    <property type="entry name" value="UPF0701 PROTEIN YICC"/>
    <property type="match status" value="1"/>
</dbReference>
<dbReference type="InterPro" id="IPR013551">
    <property type="entry name" value="YicC-like_C"/>
</dbReference>
<gene>
    <name evidence="8" type="ORF">METZ01_LOCUS65153</name>
</gene>
<feature type="domain" description="Endoribonuclease YicC-like C-terminal" evidence="7">
    <location>
        <begin position="177"/>
        <end position="289"/>
    </location>
</feature>
<dbReference type="Pfam" id="PF08340">
    <property type="entry name" value="YicC-like_C"/>
    <property type="match status" value="1"/>
</dbReference>
<evidence type="ECO:0008006" key="9">
    <source>
        <dbReference type="Google" id="ProtNLM"/>
    </source>
</evidence>
<evidence type="ECO:0000259" key="7">
    <source>
        <dbReference type="Pfam" id="PF08340"/>
    </source>
</evidence>
<keyword evidence="4" id="KW-0378">Hydrolase</keyword>
<dbReference type="GO" id="GO:0016787">
    <property type="term" value="F:hydrolase activity"/>
    <property type="evidence" value="ECO:0007669"/>
    <property type="project" value="UniProtKB-KW"/>
</dbReference>
<dbReference type="InterPro" id="IPR005229">
    <property type="entry name" value="YicC/YloC-like"/>
</dbReference>
<keyword evidence="3" id="KW-0255">Endonuclease</keyword>
<proteinExistence type="inferred from homology"/>
<accession>A0A381T984</accession>
<evidence type="ECO:0000256" key="4">
    <source>
        <dbReference type="ARBA" id="ARBA00022801"/>
    </source>
</evidence>
<name>A0A381T984_9ZZZZ</name>
<evidence type="ECO:0000256" key="1">
    <source>
        <dbReference type="ARBA" id="ARBA00001968"/>
    </source>
</evidence>
<evidence type="ECO:0000259" key="6">
    <source>
        <dbReference type="Pfam" id="PF03755"/>
    </source>
</evidence>
<comment type="similarity">
    <text evidence="5">Belongs to the YicC/YloC family.</text>
</comment>
<protein>
    <recommendedName>
        <fullName evidence="9">YicC family protein</fullName>
    </recommendedName>
</protein>
<keyword evidence="2" id="KW-0540">Nuclease</keyword>
<organism evidence="8">
    <name type="scientific">marine metagenome</name>
    <dbReference type="NCBI Taxonomy" id="408172"/>
    <lineage>
        <taxon>unclassified sequences</taxon>
        <taxon>metagenomes</taxon>
        <taxon>ecological metagenomes</taxon>
    </lineage>
</organism>
<evidence type="ECO:0000256" key="5">
    <source>
        <dbReference type="ARBA" id="ARBA00035648"/>
    </source>
</evidence>
<dbReference type="EMBL" id="UINC01004166">
    <property type="protein sequence ID" value="SVA12299.1"/>
    <property type="molecule type" value="Genomic_DNA"/>
</dbReference>
<reference evidence="8" key="1">
    <citation type="submission" date="2018-05" db="EMBL/GenBank/DDBJ databases">
        <authorList>
            <person name="Lanie J.A."/>
            <person name="Ng W.-L."/>
            <person name="Kazmierczak K.M."/>
            <person name="Andrzejewski T.M."/>
            <person name="Davidsen T.M."/>
            <person name="Wayne K.J."/>
            <person name="Tettelin H."/>
            <person name="Glass J.I."/>
            <person name="Rusch D."/>
            <person name="Podicherti R."/>
            <person name="Tsui H.-C.T."/>
            <person name="Winkler M.E."/>
        </authorList>
    </citation>
    <scope>NUCLEOTIDE SEQUENCE</scope>
</reference>
<sequence>MPSSMTGFAIAEIEEHDFGLVWEVRSVNHRFLDVSFRLTEEFRQLEPDFRMIVKNALGRGKIDCNLRFKATAEFVTTKMLEEKTLGSLRKIEKGVLKHFPQAPPLSIGEILRWPGVLEGSQHEFPKKTYEAAKECLGIALVELSTSREREGERISALMKERTSLIRGILLEVRSKIGAAEACYRRKLLERLEKVDITANPERLEQELVLLAQRLDVTEELDRLEGHVAETEDVLNCSEPMGRRMDFIIQELNREANTLASKSQDEDIGRLVIELKVLIEQMREQAQNLE</sequence>
<dbReference type="PANTHER" id="PTHR30636:SF3">
    <property type="entry name" value="UPF0701 PROTEIN YICC"/>
    <property type="match status" value="1"/>
</dbReference>
<evidence type="ECO:0000313" key="8">
    <source>
        <dbReference type="EMBL" id="SVA12299.1"/>
    </source>
</evidence>
<dbReference type="NCBIfam" id="TIGR00255">
    <property type="entry name" value="YicC/YloC family endoribonuclease"/>
    <property type="match status" value="1"/>
</dbReference>
<dbReference type="Pfam" id="PF03755">
    <property type="entry name" value="YicC-like_N"/>
    <property type="match status" value="1"/>
</dbReference>
<evidence type="ECO:0000256" key="3">
    <source>
        <dbReference type="ARBA" id="ARBA00022759"/>
    </source>
</evidence>
<evidence type="ECO:0000256" key="2">
    <source>
        <dbReference type="ARBA" id="ARBA00022722"/>
    </source>
</evidence>
<comment type="cofactor">
    <cofactor evidence="1">
        <name>a divalent metal cation</name>
        <dbReference type="ChEBI" id="CHEBI:60240"/>
    </cofactor>
</comment>
<feature type="domain" description="Endoribonuclease YicC-like N-terminal" evidence="6">
    <location>
        <begin position="4"/>
        <end position="155"/>
    </location>
</feature>
<dbReference type="AlphaFoldDB" id="A0A381T984"/>